<name>A0A6M5Y409_9BACT</name>
<reference evidence="4 5" key="1">
    <citation type="submission" date="2020-05" db="EMBL/GenBank/DDBJ databases">
        <title>Genome sequencing of Spirosoma sp. TS118.</title>
        <authorList>
            <person name="Lee J.-H."/>
            <person name="Jeong S."/>
            <person name="Zhao L."/>
            <person name="Jung J.-H."/>
            <person name="Kim M.-K."/>
            <person name="Lim S."/>
        </authorList>
    </citation>
    <scope>NUCLEOTIDE SEQUENCE [LARGE SCALE GENOMIC DNA]</scope>
    <source>
        <strain evidence="4 5">TS118</strain>
    </source>
</reference>
<proteinExistence type="inferred from homology"/>
<evidence type="ECO:0000259" key="3">
    <source>
        <dbReference type="Pfam" id="PF02397"/>
    </source>
</evidence>
<keyword evidence="5" id="KW-1185">Reference proteome</keyword>
<dbReference type="PANTHER" id="PTHR30576:SF0">
    <property type="entry name" value="UNDECAPRENYL-PHOSPHATE N-ACETYLGALACTOSAMINYL 1-PHOSPHATE TRANSFERASE-RELATED"/>
    <property type="match status" value="1"/>
</dbReference>
<dbReference type="RefSeq" id="WP_171738343.1">
    <property type="nucleotide sequence ID" value="NZ_CP053435.1"/>
</dbReference>
<keyword evidence="2" id="KW-1133">Transmembrane helix</keyword>
<protein>
    <submittedName>
        <fullName evidence="4">Sugar transferase</fullName>
    </submittedName>
</protein>
<sequence length="228" mass="25917">MLDLSLPSLTDPAVFNESFSATTHDKIVLSNKDSRGKRLFDIVVSGLVIVSLLIWLVPVIGLLIRLTSPGPMLFIQLRTGRNGRPFRCLKFRTMTYDKNAQFKQATKNDSRVTPIGRFLRKSNLDELPQVFNVLLGDMSIVGPRPHPIQLDAQHWSTMAGYPKRYAVKPGITGLAQVRGCRGETARLIDMQHRIRFDHLYIRKQTLPLDLKICWWTVTSMIKGDKKAF</sequence>
<gene>
    <name evidence="4" type="ORF">HNV11_03510</name>
</gene>
<evidence type="ECO:0000256" key="2">
    <source>
        <dbReference type="SAM" id="Phobius"/>
    </source>
</evidence>
<evidence type="ECO:0000313" key="4">
    <source>
        <dbReference type="EMBL" id="QJW88505.1"/>
    </source>
</evidence>
<dbReference type="KEGG" id="stae:HNV11_03510"/>
<keyword evidence="2" id="KW-0472">Membrane</keyword>
<dbReference type="GO" id="GO:0016780">
    <property type="term" value="F:phosphotransferase activity, for other substituted phosphate groups"/>
    <property type="evidence" value="ECO:0007669"/>
    <property type="project" value="TreeGrafter"/>
</dbReference>
<feature type="domain" description="Bacterial sugar transferase" evidence="3">
    <location>
        <begin position="37"/>
        <end position="221"/>
    </location>
</feature>
<organism evidence="4 5">
    <name type="scientific">Spirosoma taeanense</name>
    <dbReference type="NCBI Taxonomy" id="2735870"/>
    <lineage>
        <taxon>Bacteria</taxon>
        <taxon>Pseudomonadati</taxon>
        <taxon>Bacteroidota</taxon>
        <taxon>Cytophagia</taxon>
        <taxon>Cytophagales</taxon>
        <taxon>Cytophagaceae</taxon>
        <taxon>Spirosoma</taxon>
    </lineage>
</organism>
<keyword evidence="2" id="KW-0812">Transmembrane</keyword>
<accession>A0A6M5Y409</accession>
<dbReference type="InterPro" id="IPR003362">
    <property type="entry name" value="Bact_transf"/>
</dbReference>
<comment type="similarity">
    <text evidence="1">Belongs to the bacterial sugar transferase family.</text>
</comment>
<feature type="transmembrane region" description="Helical" evidence="2">
    <location>
        <begin position="42"/>
        <end position="64"/>
    </location>
</feature>
<dbReference type="Proteomes" id="UP000502756">
    <property type="component" value="Chromosome"/>
</dbReference>
<dbReference type="AlphaFoldDB" id="A0A6M5Y409"/>
<dbReference type="EMBL" id="CP053435">
    <property type="protein sequence ID" value="QJW88505.1"/>
    <property type="molecule type" value="Genomic_DNA"/>
</dbReference>
<evidence type="ECO:0000313" key="5">
    <source>
        <dbReference type="Proteomes" id="UP000502756"/>
    </source>
</evidence>
<dbReference type="Pfam" id="PF02397">
    <property type="entry name" value="Bac_transf"/>
    <property type="match status" value="1"/>
</dbReference>
<dbReference type="PANTHER" id="PTHR30576">
    <property type="entry name" value="COLANIC BIOSYNTHESIS UDP-GLUCOSE LIPID CARRIER TRANSFERASE"/>
    <property type="match status" value="1"/>
</dbReference>
<evidence type="ECO:0000256" key="1">
    <source>
        <dbReference type="ARBA" id="ARBA00006464"/>
    </source>
</evidence>
<keyword evidence="4" id="KW-0808">Transferase</keyword>